<organism evidence="1 2">
    <name type="scientific">Paraburkholderia rhynchosiae</name>
    <dbReference type="NCBI Taxonomy" id="487049"/>
    <lineage>
        <taxon>Bacteria</taxon>
        <taxon>Pseudomonadati</taxon>
        <taxon>Pseudomonadota</taxon>
        <taxon>Betaproteobacteria</taxon>
        <taxon>Burkholderiales</taxon>
        <taxon>Burkholderiaceae</taxon>
        <taxon>Paraburkholderia</taxon>
    </lineage>
</organism>
<protein>
    <submittedName>
        <fullName evidence="1">DUF4148 domain-containing protein</fullName>
    </submittedName>
</protein>
<keyword evidence="2" id="KW-1185">Reference proteome</keyword>
<name>A0ACC7NRJ2_9BURK</name>
<gene>
    <name evidence="1" type="ORF">PQR01_39720</name>
</gene>
<dbReference type="EMBL" id="JAQQDW010000202">
    <property type="protein sequence ID" value="MFM0109335.1"/>
    <property type="molecule type" value="Genomic_DNA"/>
</dbReference>
<evidence type="ECO:0000313" key="2">
    <source>
        <dbReference type="Proteomes" id="UP001629235"/>
    </source>
</evidence>
<dbReference type="Proteomes" id="UP001629235">
    <property type="component" value="Unassembled WGS sequence"/>
</dbReference>
<reference evidence="1 2" key="1">
    <citation type="journal article" date="2024" name="Chem. Sci.">
        <title>Discovery of megapolipeptins by genome mining of a Burkholderiales bacteria collection.</title>
        <authorList>
            <person name="Paulo B.S."/>
            <person name="Recchia M.J.J."/>
            <person name="Lee S."/>
            <person name="Fergusson C.H."/>
            <person name="Romanowski S.B."/>
            <person name="Hernandez A."/>
            <person name="Krull N."/>
            <person name="Liu D.Y."/>
            <person name="Cavanagh H."/>
            <person name="Bos A."/>
            <person name="Gray C.A."/>
            <person name="Murphy B.T."/>
            <person name="Linington R.G."/>
            <person name="Eustaquio A.S."/>
        </authorList>
    </citation>
    <scope>NUCLEOTIDE SEQUENCE [LARGE SCALE GENOMIC DNA]</scope>
    <source>
        <strain evidence="1 2">RL18-126-BIB-B</strain>
    </source>
</reference>
<accession>A0ACC7NRJ2</accession>
<sequence>MNQGYFLKGLRKLFAKSLRILPVWKVKMKRGVKAAVLMMFLLGSVSAMADTKLTAEECNDYPFKPVVGEITHAQLMQELAELESVGYDPHRIDYYYPNNLQAAQGRLHAKYVADCAPAMGRGS</sequence>
<evidence type="ECO:0000313" key="1">
    <source>
        <dbReference type="EMBL" id="MFM0109335.1"/>
    </source>
</evidence>
<comment type="caution">
    <text evidence="1">The sequence shown here is derived from an EMBL/GenBank/DDBJ whole genome shotgun (WGS) entry which is preliminary data.</text>
</comment>
<proteinExistence type="predicted"/>